<accession>A0ACC0QHC7</accession>
<name>A0ACC0QHC7_9HYPO</name>
<comment type="caution">
    <text evidence="1">The sequence shown here is derived from an EMBL/GenBank/DDBJ whole genome shotgun (WGS) entry which is preliminary data.</text>
</comment>
<evidence type="ECO:0000313" key="2">
    <source>
        <dbReference type="Proteomes" id="UP001065298"/>
    </source>
</evidence>
<protein>
    <submittedName>
        <fullName evidence="1">Uncharacterized protein</fullName>
    </submittedName>
</protein>
<proteinExistence type="predicted"/>
<dbReference type="EMBL" id="CM046512">
    <property type="protein sequence ID" value="KAI8654639.1"/>
    <property type="molecule type" value="Genomic_DNA"/>
</dbReference>
<gene>
    <name evidence="1" type="ORF">NCS57_01210600</name>
</gene>
<reference evidence="1" key="1">
    <citation type="submission" date="2022-06" db="EMBL/GenBank/DDBJ databases">
        <title>Fusarium solani species complex genomes reveal bases of compartmentalisation and animal pathogenesis.</title>
        <authorList>
            <person name="Tsai I.J."/>
        </authorList>
    </citation>
    <scope>NUCLEOTIDE SEQUENCE</scope>
    <source>
        <strain evidence="1">Fu6.1</strain>
    </source>
</reference>
<sequence length="525" mass="57798">MDAELQKNLDMAVSSDTAEGQVDVPSPAKCRQVRIKTDLVVMPLITISMTLAFLDKVSTSRSPENPQAHKFGQNALAYAAIYGLKEDTNLNKQDYSWLGSIFYFGYLFMEFPNLWIIYRFPAGKYMGACLMAWGISLGLMSVCHNFAGLAVIRFLLGAFEASILPCLILVNSTWYRREEQPLRTAFWANTFAGVFGGILSYAIGRINGSLSTWKYIFIIYGAFTLVVGIAVFFLLPNSPAQAWFLNDELKSVAVLRLASNQTATEASTKLRWGQIGEALKDTKYWCLAIFFIAQSITNAGITNFNPLIISGYGFSQAKTVLMATPQAAVAMVAQASMTAVTLFVPNMRCIFWVISSGIAMAGAIMVKTLDPVANRDASLAGVYLMGFYNVSWVMALSLQSSNVTGMTKKSFVSISAACFYGMCIIFRFQELIADDGQAIGNIVGPQFFLESQRPHYSLGIGAMLCGFAVMMGTGTLYFIICAIENKRRDRKSGAVDSEGTRITAGLDAIRDDLTDKENKNFRYTY</sequence>
<organism evidence="1 2">
    <name type="scientific">Fusarium keratoplasticum</name>
    <dbReference type="NCBI Taxonomy" id="1328300"/>
    <lineage>
        <taxon>Eukaryota</taxon>
        <taxon>Fungi</taxon>
        <taxon>Dikarya</taxon>
        <taxon>Ascomycota</taxon>
        <taxon>Pezizomycotina</taxon>
        <taxon>Sordariomycetes</taxon>
        <taxon>Hypocreomycetidae</taxon>
        <taxon>Hypocreales</taxon>
        <taxon>Nectriaceae</taxon>
        <taxon>Fusarium</taxon>
        <taxon>Fusarium solani species complex</taxon>
    </lineage>
</organism>
<keyword evidence="2" id="KW-1185">Reference proteome</keyword>
<dbReference type="Proteomes" id="UP001065298">
    <property type="component" value="Chromosome 10"/>
</dbReference>
<evidence type="ECO:0000313" key="1">
    <source>
        <dbReference type="EMBL" id="KAI8654639.1"/>
    </source>
</evidence>